<organism evidence="2 3">
    <name type="scientific">Yarrowia lipolytica</name>
    <name type="common">Candida lipolytica</name>
    <dbReference type="NCBI Taxonomy" id="4952"/>
    <lineage>
        <taxon>Eukaryota</taxon>
        <taxon>Fungi</taxon>
        <taxon>Dikarya</taxon>
        <taxon>Ascomycota</taxon>
        <taxon>Saccharomycotina</taxon>
        <taxon>Dipodascomycetes</taxon>
        <taxon>Dipodascales</taxon>
        <taxon>Dipodascales incertae sedis</taxon>
        <taxon>Yarrowia</taxon>
    </lineage>
</organism>
<dbReference type="VEuPathDB" id="FungiDB:YALI1_E25211g"/>
<feature type="region of interest" description="Disordered" evidence="1">
    <location>
        <begin position="102"/>
        <end position="133"/>
    </location>
</feature>
<name>A0A371C618_YARLL</name>
<evidence type="ECO:0000313" key="3">
    <source>
        <dbReference type="Proteomes" id="UP000256601"/>
    </source>
</evidence>
<dbReference type="EMBL" id="KZ858994">
    <property type="protein sequence ID" value="RDW25754.1"/>
    <property type="molecule type" value="Genomic_DNA"/>
</dbReference>
<reference evidence="2 3" key="1">
    <citation type="submission" date="2018-07" db="EMBL/GenBank/DDBJ databases">
        <title>Draft Genome Assemblies for Five Robust Yarrowia lipolytica Strains Exhibiting High Lipid Production and Pentose Sugar Utilization and Sugar Alcohol Secretion from Undetoxified Lignocellulosic Biomass Hydrolysates.</title>
        <authorList>
            <consortium name="DOE Joint Genome Institute"/>
            <person name="Walker C."/>
            <person name="Ryu S."/>
            <person name="Na H."/>
            <person name="Zane M."/>
            <person name="LaButti K."/>
            <person name="Lipzen A."/>
            <person name="Haridas S."/>
            <person name="Barry K."/>
            <person name="Grigoriev I.V."/>
            <person name="Quarterman J."/>
            <person name="Slininger P."/>
            <person name="Dien B."/>
            <person name="Trinh C.T."/>
        </authorList>
    </citation>
    <scope>NUCLEOTIDE SEQUENCE [LARGE SCALE GENOMIC DNA]</scope>
    <source>
        <strain evidence="2 3">YB392</strain>
    </source>
</reference>
<dbReference type="Proteomes" id="UP000256601">
    <property type="component" value="Unassembled WGS sequence"/>
</dbReference>
<evidence type="ECO:0000256" key="1">
    <source>
        <dbReference type="SAM" id="MobiDB-lite"/>
    </source>
</evidence>
<protein>
    <submittedName>
        <fullName evidence="2">Uncharacterized protein</fullName>
    </submittedName>
</protein>
<gene>
    <name evidence="2" type="ORF">B0I71DRAFT_140731</name>
</gene>
<dbReference type="AlphaFoldDB" id="A0A371C618"/>
<dbReference type="VEuPathDB" id="FungiDB:YALI0_E21153g"/>
<feature type="compositionally biased region" description="Polar residues" evidence="1">
    <location>
        <begin position="110"/>
        <end position="124"/>
    </location>
</feature>
<evidence type="ECO:0000313" key="2">
    <source>
        <dbReference type="EMBL" id="RDW25754.1"/>
    </source>
</evidence>
<sequence length="133" mass="15126">MRTPKASSSVQEPPQAHLRSSGNSYHNSQHFNGYFAVSQPPFIPRKLLRDEFGSKTLSSQSAFQWSHISAETSQRPSRLQKLRKKVTEGIYNAFHRNYKPPSTVVPETSFDASHQEPQGRTQSVFHGYRSYGD</sequence>
<feature type="region of interest" description="Disordered" evidence="1">
    <location>
        <begin position="1"/>
        <end position="25"/>
    </location>
</feature>
<accession>A0A371C618</accession>
<proteinExistence type="predicted"/>